<gene>
    <name evidence="2" type="ORF">ACFP56_13385</name>
</gene>
<dbReference type="InterPro" id="IPR000182">
    <property type="entry name" value="GNAT_dom"/>
</dbReference>
<dbReference type="EC" id="2.3.-.-" evidence="2"/>
<protein>
    <submittedName>
        <fullName evidence="2">GNAT family N-acetyltransferase</fullName>
        <ecNumber evidence="2">2.3.-.-</ecNumber>
    </submittedName>
</protein>
<accession>A0ABW1V4T4</accession>
<dbReference type="Pfam" id="PF00583">
    <property type="entry name" value="Acetyltransf_1"/>
    <property type="match status" value="1"/>
</dbReference>
<organism evidence="2 3">
    <name type="scientific">Paenibacillus septentrionalis</name>
    <dbReference type="NCBI Taxonomy" id="429342"/>
    <lineage>
        <taxon>Bacteria</taxon>
        <taxon>Bacillati</taxon>
        <taxon>Bacillota</taxon>
        <taxon>Bacilli</taxon>
        <taxon>Bacillales</taxon>
        <taxon>Paenibacillaceae</taxon>
        <taxon>Paenibacillus</taxon>
    </lineage>
</organism>
<comment type="caution">
    <text evidence="2">The sequence shown here is derived from an EMBL/GenBank/DDBJ whole genome shotgun (WGS) entry which is preliminary data.</text>
</comment>
<reference evidence="3" key="1">
    <citation type="journal article" date="2019" name="Int. J. Syst. Evol. Microbiol.">
        <title>The Global Catalogue of Microorganisms (GCM) 10K type strain sequencing project: providing services to taxonomists for standard genome sequencing and annotation.</title>
        <authorList>
            <consortium name="The Broad Institute Genomics Platform"/>
            <consortium name="The Broad Institute Genome Sequencing Center for Infectious Disease"/>
            <person name="Wu L."/>
            <person name="Ma J."/>
        </authorList>
    </citation>
    <scope>NUCLEOTIDE SEQUENCE [LARGE SCALE GENOMIC DNA]</scope>
    <source>
        <strain evidence="3">PCU 280</strain>
    </source>
</reference>
<proteinExistence type="predicted"/>
<dbReference type="PROSITE" id="PS51186">
    <property type="entry name" value="GNAT"/>
    <property type="match status" value="1"/>
</dbReference>
<dbReference type="InterPro" id="IPR016181">
    <property type="entry name" value="Acyl_CoA_acyltransferase"/>
</dbReference>
<sequence length="163" mass="18574">MPSQSLTLTAMSVSDAEIICSWVYEPPYDCYNWPSWKVMCEQEIEFADDAIRRQQYCSLVLAQKLVGYIQLFPLASTMRLAIFLAPEHCGRGLGRHATALAIAEAGKRMPGAEIDLEVECWNQRAINSYAKSGFTITDQYSYSYKGVMREVFCMVYKPEWELA</sequence>
<evidence type="ECO:0000259" key="1">
    <source>
        <dbReference type="PROSITE" id="PS51186"/>
    </source>
</evidence>
<dbReference type="SUPFAM" id="SSF55729">
    <property type="entry name" value="Acyl-CoA N-acyltransferases (Nat)"/>
    <property type="match status" value="1"/>
</dbReference>
<dbReference type="Proteomes" id="UP001596233">
    <property type="component" value="Unassembled WGS sequence"/>
</dbReference>
<feature type="domain" description="N-acetyltransferase" evidence="1">
    <location>
        <begin position="6"/>
        <end position="159"/>
    </location>
</feature>
<keyword evidence="2" id="KW-0808">Transferase</keyword>
<dbReference type="Gene3D" id="3.40.630.30">
    <property type="match status" value="1"/>
</dbReference>
<evidence type="ECO:0000313" key="2">
    <source>
        <dbReference type="EMBL" id="MFC6333615.1"/>
    </source>
</evidence>
<keyword evidence="2" id="KW-0012">Acyltransferase</keyword>
<dbReference type="RefSeq" id="WP_379235267.1">
    <property type="nucleotide sequence ID" value="NZ_JBHSTE010000004.1"/>
</dbReference>
<keyword evidence="3" id="KW-1185">Reference proteome</keyword>
<dbReference type="GO" id="GO:0016746">
    <property type="term" value="F:acyltransferase activity"/>
    <property type="evidence" value="ECO:0007669"/>
    <property type="project" value="UniProtKB-KW"/>
</dbReference>
<dbReference type="EMBL" id="JBHSTE010000004">
    <property type="protein sequence ID" value="MFC6333615.1"/>
    <property type="molecule type" value="Genomic_DNA"/>
</dbReference>
<evidence type="ECO:0000313" key="3">
    <source>
        <dbReference type="Proteomes" id="UP001596233"/>
    </source>
</evidence>
<name>A0ABW1V4T4_9BACL</name>